<dbReference type="RefSeq" id="WP_139327835.1">
    <property type="nucleotide sequence ID" value="NZ_FTOG01000008.1"/>
</dbReference>
<keyword evidence="3" id="KW-1185">Reference proteome</keyword>
<dbReference type="STRING" id="453582.SAMN05421580_108167"/>
<keyword evidence="1" id="KW-0732">Signal</keyword>
<evidence type="ECO:0000313" key="2">
    <source>
        <dbReference type="EMBL" id="SIT02265.1"/>
    </source>
</evidence>
<dbReference type="OrthoDB" id="8446700at2"/>
<evidence type="ECO:0000256" key="1">
    <source>
        <dbReference type="SAM" id="SignalP"/>
    </source>
</evidence>
<organism evidence="2 3">
    <name type="scientific">Rhodobacter aestuarii</name>
    <dbReference type="NCBI Taxonomy" id="453582"/>
    <lineage>
        <taxon>Bacteria</taxon>
        <taxon>Pseudomonadati</taxon>
        <taxon>Pseudomonadota</taxon>
        <taxon>Alphaproteobacteria</taxon>
        <taxon>Rhodobacterales</taxon>
        <taxon>Rhodobacter group</taxon>
        <taxon>Rhodobacter</taxon>
    </lineage>
</organism>
<dbReference type="Proteomes" id="UP000186221">
    <property type="component" value="Unassembled WGS sequence"/>
</dbReference>
<reference evidence="3" key="1">
    <citation type="submission" date="2017-01" db="EMBL/GenBank/DDBJ databases">
        <authorList>
            <person name="Varghese N."/>
            <person name="Submissions S."/>
        </authorList>
    </citation>
    <scope>NUCLEOTIDE SEQUENCE [LARGE SCALE GENOMIC DNA]</scope>
    <source>
        <strain evidence="3">DSM 19945</strain>
    </source>
</reference>
<feature type="signal peptide" evidence="1">
    <location>
        <begin position="1"/>
        <end position="23"/>
    </location>
</feature>
<feature type="chain" id="PRO_5012275379" evidence="1">
    <location>
        <begin position="24"/>
        <end position="166"/>
    </location>
</feature>
<gene>
    <name evidence="2" type="ORF">SAMN05421580_108167</name>
</gene>
<name>A0A1N7NV42_9RHOB</name>
<dbReference type="AlphaFoldDB" id="A0A1N7NV42"/>
<protein>
    <submittedName>
        <fullName evidence="2">Uncharacterized protein</fullName>
    </submittedName>
</protein>
<dbReference type="EMBL" id="FTOG01000008">
    <property type="protein sequence ID" value="SIT02265.1"/>
    <property type="molecule type" value="Genomic_DNA"/>
</dbReference>
<proteinExistence type="predicted"/>
<evidence type="ECO:0000313" key="3">
    <source>
        <dbReference type="Proteomes" id="UP000186221"/>
    </source>
</evidence>
<sequence>MKRFCFALALLGAGLLPPAVAQATPASSFAEAVDLCLRFGADPWFAQDRFEEAGWRSYEDPDFGSLAFKSPDGAVIALPPTSDSFPMWCSVMSGSVSFVKGMAAAENALLASGILIQREIRDNCPVYHGTGGQELRIFSEGNDDLCNDPETALVHVVTFSNPLSGQ</sequence>
<accession>A0A1N7NV42</accession>